<dbReference type="PANTHER" id="PTHR39555">
    <property type="entry name" value="FIMBRIAL ASSEMBLY PROTEIN PILO-LIKE PROTEIN-RELATED"/>
    <property type="match status" value="1"/>
</dbReference>
<reference evidence="4" key="1">
    <citation type="submission" date="2017-09" db="EMBL/GenBank/DDBJ databases">
        <title>Depth-based differentiation of microbial function through sediment-hosted aquifers and enrichment of novel symbionts in the deep terrestrial subsurface.</title>
        <authorList>
            <person name="Probst A.J."/>
            <person name="Ladd B."/>
            <person name="Jarett J.K."/>
            <person name="Geller-Mcgrath D.E."/>
            <person name="Sieber C.M.K."/>
            <person name="Emerson J.B."/>
            <person name="Anantharaman K."/>
            <person name="Thomas B.C."/>
            <person name="Malmstrom R."/>
            <person name="Stieglmeier M."/>
            <person name="Klingl A."/>
            <person name="Woyke T."/>
            <person name="Ryan C.M."/>
            <person name="Banfield J.F."/>
        </authorList>
    </citation>
    <scope>NUCLEOTIDE SEQUENCE [LARGE SCALE GENOMIC DNA]</scope>
</reference>
<proteinExistence type="predicted"/>
<evidence type="ECO:0000256" key="1">
    <source>
        <dbReference type="SAM" id="Coils"/>
    </source>
</evidence>
<dbReference type="GO" id="GO:0043107">
    <property type="term" value="P:type IV pilus-dependent motility"/>
    <property type="evidence" value="ECO:0007669"/>
    <property type="project" value="InterPro"/>
</dbReference>
<keyword evidence="1" id="KW-0175">Coiled coil</keyword>
<dbReference type="Gene3D" id="3.30.70.60">
    <property type="match status" value="1"/>
</dbReference>
<name>A0A2M7E7K1_9BACT</name>
<evidence type="ECO:0000313" key="4">
    <source>
        <dbReference type="Proteomes" id="UP000228886"/>
    </source>
</evidence>
<dbReference type="InterPro" id="IPR007445">
    <property type="entry name" value="PilO"/>
</dbReference>
<sequence>MKIEKEKLRFFLPSLILFVLAIFIFFFLLRPTNKRLAETKKIYLEKKAILSEMKGKISKYQELKREFALLKERADFYENYLPREEMLPSFFNKLTEIADKTGVKYSSLKPMEEKKTKEKEGASVLYEETEFELRLICGFHQLGYFLNELERMNRFVEVKTLRMNPGEDIFNENVRLLISLYLLKEPLL</sequence>
<dbReference type="EMBL" id="PETL01000281">
    <property type="protein sequence ID" value="PIV63727.1"/>
    <property type="molecule type" value="Genomic_DNA"/>
</dbReference>
<evidence type="ECO:0000313" key="3">
    <source>
        <dbReference type="EMBL" id="PIV63727.1"/>
    </source>
</evidence>
<feature type="transmembrane region" description="Helical" evidence="2">
    <location>
        <begin position="12"/>
        <end position="29"/>
    </location>
</feature>
<accession>A0A2M7E7K1</accession>
<keyword evidence="2" id="KW-1133">Transmembrane helix</keyword>
<dbReference type="PANTHER" id="PTHR39555:SF1">
    <property type="entry name" value="TYPE IV PILUS INNER MEMBRANE COMPONENT PILO"/>
    <property type="match status" value="1"/>
</dbReference>
<gene>
    <name evidence="3" type="ORF">COS11_05915</name>
</gene>
<dbReference type="Pfam" id="PF04350">
    <property type="entry name" value="PilO"/>
    <property type="match status" value="1"/>
</dbReference>
<dbReference type="AlphaFoldDB" id="A0A2M7E7K1"/>
<organism evidence="3 4">
    <name type="scientific">bacterium (Candidatus Ratteibacteria) CG01_land_8_20_14_3_00_40_19</name>
    <dbReference type="NCBI Taxonomy" id="2014290"/>
    <lineage>
        <taxon>Bacteria</taxon>
        <taxon>Candidatus Ratteibacteria</taxon>
    </lineage>
</organism>
<evidence type="ECO:0000256" key="2">
    <source>
        <dbReference type="SAM" id="Phobius"/>
    </source>
</evidence>
<protein>
    <recommendedName>
        <fullName evidence="5">Type 4a pilus biogenesis protein PilO</fullName>
    </recommendedName>
</protein>
<feature type="coiled-coil region" evidence="1">
    <location>
        <begin position="53"/>
        <end position="80"/>
    </location>
</feature>
<keyword evidence="2" id="KW-0472">Membrane</keyword>
<evidence type="ECO:0008006" key="5">
    <source>
        <dbReference type="Google" id="ProtNLM"/>
    </source>
</evidence>
<keyword evidence="2" id="KW-0812">Transmembrane</keyword>
<dbReference type="GO" id="GO:0043683">
    <property type="term" value="P:type IV pilus assembly"/>
    <property type="evidence" value="ECO:0007669"/>
    <property type="project" value="InterPro"/>
</dbReference>
<dbReference type="InterPro" id="IPR014717">
    <property type="entry name" value="Transl_elong_EF1B/ribsomal_bS6"/>
</dbReference>
<dbReference type="Proteomes" id="UP000228886">
    <property type="component" value="Unassembled WGS sequence"/>
</dbReference>
<comment type="caution">
    <text evidence="3">The sequence shown here is derived from an EMBL/GenBank/DDBJ whole genome shotgun (WGS) entry which is preliminary data.</text>
</comment>